<keyword evidence="4" id="KW-0410">Iron transport</keyword>
<dbReference type="Gene3D" id="2.40.170.20">
    <property type="entry name" value="TonB-dependent receptor, beta-barrel domain"/>
    <property type="match status" value="1"/>
</dbReference>
<dbReference type="Pfam" id="PF07715">
    <property type="entry name" value="Plug"/>
    <property type="match status" value="1"/>
</dbReference>
<keyword evidence="8 12" id="KW-0798">TonB box</keyword>
<keyword evidence="3 11" id="KW-1134">Transmembrane beta strand</keyword>
<keyword evidence="9 11" id="KW-0472">Membrane</keyword>
<dbReference type="PANTHER" id="PTHR32552:SF81">
    <property type="entry name" value="TONB-DEPENDENT OUTER MEMBRANE RECEPTOR"/>
    <property type="match status" value="1"/>
</dbReference>
<keyword evidence="16" id="KW-0675">Receptor</keyword>
<evidence type="ECO:0000256" key="5">
    <source>
        <dbReference type="ARBA" id="ARBA00022692"/>
    </source>
</evidence>
<dbReference type="KEGG" id="sbar:H5V43_17385"/>
<evidence type="ECO:0000256" key="7">
    <source>
        <dbReference type="ARBA" id="ARBA00023065"/>
    </source>
</evidence>
<dbReference type="SUPFAM" id="SSF56935">
    <property type="entry name" value="Porins"/>
    <property type="match status" value="1"/>
</dbReference>
<evidence type="ECO:0000256" key="13">
    <source>
        <dbReference type="SAM" id="SignalP"/>
    </source>
</evidence>
<gene>
    <name evidence="16" type="ORF">H5V43_17385</name>
</gene>
<dbReference type="InterPro" id="IPR036942">
    <property type="entry name" value="Beta-barrel_TonB_sf"/>
</dbReference>
<evidence type="ECO:0000256" key="11">
    <source>
        <dbReference type="PROSITE-ProRule" id="PRU01360"/>
    </source>
</evidence>
<name>A0A7M2GME1_SPHSA</name>
<dbReference type="RefSeq" id="WP_193666862.1">
    <property type="nucleotide sequence ID" value="NZ_CP060036.1"/>
</dbReference>
<keyword evidence="13" id="KW-0732">Signal</keyword>
<feature type="domain" description="TonB-dependent receptor plug" evidence="15">
    <location>
        <begin position="54"/>
        <end position="158"/>
    </location>
</feature>
<keyword evidence="6" id="KW-0408">Iron</keyword>
<evidence type="ECO:0000256" key="4">
    <source>
        <dbReference type="ARBA" id="ARBA00022496"/>
    </source>
</evidence>
<evidence type="ECO:0000256" key="12">
    <source>
        <dbReference type="RuleBase" id="RU003357"/>
    </source>
</evidence>
<feature type="chain" id="PRO_5032795041" evidence="13">
    <location>
        <begin position="25"/>
        <end position="752"/>
    </location>
</feature>
<dbReference type="EMBL" id="CP060036">
    <property type="protein sequence ID" value="QOT73926.1"/>
    <property type="molecule type" value="Genomic_DNA"/>
</dbReference>
<evidence type="ECO:0000313" key="17">
    <source>
        <dbReference type="Proteomes" id="UP000593663"/>
    </source>
</evidence>
<feature type="signal peptide" evidence="13">
    <location>
        <begin position="1"/>
        <end position="24"/>
    </location>
</feature>
<evidence type="ECO:0000256" key="2">
    <source>
        <dbReference type="ARBA" id="ARBA00022448"/>
    </source>
</evidence>
<sequence length="752" mass="80677">MSKNRFLSTAGLIGGLLSAAPALAQADTARTDSAPDDAGLGEITVTAQKRAQNIQQVPIAILAATGEQLKASGITDSSNLNTLAPGLNIRTTVGSFQPYIRGVGTASSVVENPVALFIDGVYYPQQKEGVREFNDIEQIAVLKGPQGTLFGRNSTAGVIQITTRAPGRTWGGDVNLSYANYETVHGDVYLTGPLSNTVAFSLSGAYTHQGKGWGRNIVTGNDTGKLDHQVGGRAKLLWQPDGDTDITLIGDYTDRFQHANAYQAYPGTTFNYVGKRYPDGSLVTLPVHTSVYDTASSFDSTLGFHGGGISLTAERNFGVIKLTSISSWRKGVGSYFFDPSGVAPSLSRNDGPDQKTEDFTQELQFVTQGNGPVTLAGGVYYFWYSSATNNVDRARYFPYPATSAAVLVSQSLTSGREVTESLAPFLQGDWKITPGTTLTLGARYTVEKRTLTGSVRTLQPVTTAPPTIARQAPLDASKVTYRAALNQEITDDVSAYASFNTGFKSGGFNIVSPTAKGYLPETLTAYEVGLKTRLFDRRLRLNIAAFHYDYSNIQVTQFSPPPVLSQLVSNAAKAKINGLDVDFEARLTSALRISGGFEILDAKFSNYPGAPFNNSGDFTGKVTSVGPVILPDGTLKNARGNRLPLSQKLSANLGADYHVGTSSGDYDFNVTANYNGDYYFEADNFLRQKAYTIVNAQAKYTTPDKRFDVSVWGKNLADAHVITLVSSSGGIGYPASYGMAPRTYGVSVGYHY</sequence>
<dbReference type="GO" id="GO:0006826">
    <property type="term" value="P:iron ion transport"/>
    <property type="evidence" value="ECO:0007669"/>
    <property type="project" value="UniProtKB-KW"/>
</dbReference>
<proteinExistence type="inferred from homology"/>
<dbReference type="InterPro" id="IPR012910">
    <property type="entry name" value="Plug_dom"/>
</dbReference>
<evidence type="ECO:0000256" key="10">
    <source>
        <dbReference type="ARBA" id="ARBA00023237"/>
    </source>
</evidence>
<evidence type="ECO:0000256" key="6">
    <source>
        <dbReference type="ARBA" id="ARBA00023004"/>
    </source>
</evidence>
<accession>A0A7M2GME1</accession>
<keyword evidence="5 11" id="KW-0812">Transmembrane</keyword>
<evidence type="ECO:0000259" key="14">
    <source>
        <dbReference type="Pfam" id="PF00593"/>
    </source>
</evidence>
<dbReference type="PANTHER" id="PTHR32552">
    <property type="entry name" value="FERRICHROME IRON RECEPTOR-RELATED"/>
    <property type="match status" value="1"/>
</dbReference>
<evidence type="ECO:0000256" key="3">
    <source>
        <dbReference type="ARBA" id="ARBA00022452"/>
    </source>
</evidence>
<dbReference type="InterPro" id="IPR000531">
    <property type="entry name" value="Beta-barrel_TonB"/>
</dbReference>
<evidence type="ECO:0000259" key="15">
    <source>
        <dbReference type="Pfam" id="PF07715"/>
    </source>
</evidence>
<dbReference type="GO" id="GO:0009279">
    <property type="term" value="C:cell outer membrane"/>
    <property type="evidence" value="ECO:0007669"/>
    <property type="project" value="UniProtKB-SubCell"/>
</dbReference>
<evidence type="ECO:0000256" key="9">
    <source>
        <dbReference type="ARBA" id="ARBA00023136"/>
    </source>
</evidence>
<keyword evidence="10 11" id="KW-0998">Cell outer membrane</keyword>
<comment type="similarity">
    <text evidence="11 12">Belongs to the TonB-dependent receptor family.</text>
</comment>
<organism evidence="16 17">
    <name type="scientific">Sphingobium fuliginis (strain ATCC 27551)</name>
    <dbReference type="NCBI Taxonomy" id="336203"/>
    <lineage>
        <taxon>Bacteria</taxon>
        <taxon>Pseudomonadati</taxon>
        <taxon>Pseudomonadota</taxon>
        <taxon>Alphaproteobacteria</taxon>
        <taxon>Sphingomonadales</taxon>
        <taxon>Sphingomonadaceae</taxon>
        <taxon>Sphingobium</taxon>
    </lineage>
</organism>
<evidence type="ECO:0000256" key="8">
    <source>
        <dbReference type="ARBA" id="ARBA00023077"/>
    </source>
</evidence>
<dbReference type="AlphaFoldDB" id="A0A7M2GME1"/>
<dbReference type="Pfam" id="PF00593">
    <property type="entry name" value="TonB_dep_Rec_b-barrel"/>
    <property type="match status" value="1"/>
</dbReference>
<reference evidence="17" key="1">
    <citation type="submission" date="2020-08" db="EMBL/GenBank/DDBJ databases">
        <title>Complete genome sequence of Sphingobium barthaii strain KK22, a high-molecular-weight polycyclic aromatic hydrocarbon-degrading soil bacterium.</title>
        <authorList>
            <person name="Mori J.F."/>
            <person name="Kanaly R.A."/>
        </authorList>
    </citation>
    <scope>NUCLEOTIDE SEQUENCE [LARGE SCALE GENOMIC DNA]</scope>
    <source>
        <strain evidence="17">KK22</strain>
    </source>
</reference>
<dbReference type="PROSITE" id="PS52016">
    <property type="entry name" value="TONB_DEPENDENT_REC_3"/>
    <property type="match status" value="1"/>
</dbReference>
<keyword evidence="2 11" id="KW-0813">Transport</keyword>
<dbReference type="InterPro" id="IPR039426">
    <property type="entry name" value="TonB-dep_rcpt-like"/>
</dbReference>
<comment type="subcellular location">
    <subcellularLocation>
        <location evidence="1 11">Cell outer membrane</location>
        <topology evidence="1 11">Multi-pass membrane protein</topology>
    </subcellularLocation>
</comment>
<evidence type="ECO:0000256" key="1">
    <source>
        <dbReference type="ARBA" id="ARBA00004571"/>
    </source>
</evidence>
<feature type="domain" description="TonB-dependent receptor-like beta-barrel" evidence="14">
    <location>
        <begin position="263"/>
        <end position="716"/>
    </location>
</feature>
<dbReference type="Proteomes" id="UP000593663">
    <property type="component" value="Chromosome 2"/>
</dbReference>
<keyword evidence="7" id="KW-0406">Ion transport</keyword>
<protein>
    <submittedName>
        <fullName evidence="16">TonB-dependent receptor</fullName>
    </submittedName>
</protein>
<evidence type="ECO:0000313" key="16">
    <source>
        <dbReference type="EMBL" id="QOT73926.1"/>
    </source>
</evidence>